<keyword evidence="3" id="KW-1185">Reference proteome</keyword>
<protein>
    <submittedName>
        <fullName evidence="2">Uncharacterized protein YjiS (DUF1127 family)</fullName>
    </submittedName>
</protein>
<evidence type="ECO:0000313" key="2">
    <source>
        <dbReference type="EMBL" id="MDQ0468130.1"/>
    </source>
</evidence>
<dbReference type="RefSeq" id="WP_307268771.1">
    <property type="nucleotide sequence ID" value="NZ_JAUSVX010000001.1"/>
</dbReference>
<feature type="domain" description="YjiS-like" evidence="1">
    <location>
        <begin position="10"/>
        <end position="41"/>
    </location>
</feature>
<proteinExistence type="predicted"/>
<name>A0ABU0J1J7_9HYPH</name>
<dbReference type="InterPro" id="IPR009506">
    <property type="entry name" value="YjiS-like"/>
</dbReference>
<gene>
    <name evidence="2" type="ORF">QO011_001125</name>
</gene>
<reference evidence="2 3" key="1">
    <citation type="submission" date="2023-07" db="EMBL/GenBank/DDBJ databases">
        <title>Genomic Encyclopedia of Type Strains, Phase IV (KMG-IV): sequencing the most valuable type-strain genomes for metagenomic binning, comparative biology and taxonomic classification.</title>
        <authorList>
            <person name="Goeker M."/>
        </authorList>
    </citation>
    <scope>NUCLEOTIDE SEQUENCE [LARGE SCALE GENOMIC DNA]</scope>
    <source>
        <strain evidence="2 3">DSM 19619</strain>
    </source>
</reference>
<dbReference type="Proteomes" id="UP001242480">
    <property type="component" value="Unassembled WGS sequence"/>
</dbReference>
<evidence type="ECO:0000259" key="1">
    <source>
        <dbReference type="Pfam" id="PF06568"/>
    </source>
</evidence>
<evidence type="ECO:0000313" key="3">
    <source>
        <dbReference type="Proteomes" id="UP001242480"/>
    </source>
</evidence>
<accession>A0ABU0J1J7</accession>
<organism evidence="2 3">
    <name type="scientific">Labrys wisconsinensis</name>
    <dbReference type="NCBI Taxonomy" id="425677"/>
    <lineage>
        <taxon>Bacteria</taxon>
        <taxon>Pseudomonadati</taxon>
        <taxon>Pseudomonadota</taxon>
        <taxon>Alphaproteobacteria</taxon>
        <taxon>Hyphomicrobiales</taxon>
        <taxon>Xanthobacteraceae</taxon>
        <taxon>Labrys</taxon>
    </lineage>
</organism>
<sequence>MLIATSVSALIARMKAYMAYRRTYRELSRLDDRALNDLGIHAGHIGNLFRADMR</sequence>
<dbReference type="EMBL" id="JAUSVX010000001">
    <property type="protein sequence ID" value="MDQ0468130.1"/>
    <property type="molecule type" value="Genomic_DNA"/>
</dbReference>
<dbReference type="Pfam" id="PF06568">
    <property type="entry name" value="YjiS-like"/>
    <property type="match status" value="1"/>
</dbReference>
<comment type="caution">
    <text evidence="2">The sequence shown here is derived from an EMBL/GenBank/DDBJ whole genome shotgun (WGS) entry which is preliminary data.</text>
</comment>